<protein>
    <recommendedName>
        <fullName evidence="4">SOUL heme-binding protein</fullName>
    </recommendedName>
</protein>
<dbReference type="AlphaFoldDB" id="A0AAE3HBB3"/>
<dbReference type="Pfam" id="PF04832">
    <property type="entry name" value="SOUL"/>
    <property type="match status" value="1"/>
</dbReference>
<dbReference type="InterPro" id="IPR006917">
    <property type="entry name" value="SOUL_heme-bd"/>
</dbReference>
<dbReference type="PANTHER" id="PTHR11220">
    <property type="entry name" value="HEME-BINDING PROTEIN-RELATED"/>
    <property type="match status" value="1"/>
</dbReference>
<evidence type="ECO:0000313" key="2">
    <source>
        <dbReference type="EMBL" id="MCQ6963042.1"/>
    </source>
</evidence>
<reference evidence="2 3" key="1">
    <citation type="journal article" date="2011" name="Appl. Environ. Microbiol.">
        <title>Methanogenic archaea isolated from Taiwan's Chelungpu fault.</title>
        <authorList>
            <person name="Wu S.Y."/>
            <person name="Lai M.C."/>
        </authorList>
    </citation>
    <scope>NUCLEOTIDE SEQUENCE [LARGE SCALE GENOMIC DNA]</scope>
    <source>
        <strain evidence="2 3">St545Mb</strain>
    </source>
</reference>
<dbReference type="Gene3D" id="3.20.80.10">
    <property type="entry name" value="Regulatory factor, effector binding domain"/>
    <property type="match status" value="1"/>
</dbReference>
<keyword evidence="3" id="KW-1185">Reference proteome</keyword>
<keyword evidence="1" id="KW-0812">Transmembrane</keyword>
<keyword evidence="1" id="KW-1133">Transmembrane helix</keyword>
<keyword evidence="1" id="KW-0472">Membrane</keyword>
<dbReference type="Proteomes" id="UP001206983">
    <property type="component" value="Unassembled WGS sequence"/>
</dbReference>
<accession>A0AAE3HBB3</accession>
<name>A0AAE3HBB3_9EURY</name>
<evidence type="ECO:0000256" key="1">
    <source>
        <dbReference type="SAM" id="Phobius"/>
    </source>
</evidence>
<comment type="caution">
    <text evidence="2">The sequence shown here is derived from an EMBL/GenBank/DDBJ whole genome shotgun (WGS) entry which is preliminary data.</text>
</comment>
<organism evidence="2 3">
    <name type="scientific">Methanolobus chelungpuianus</name>
    <dbReference type="NCBI Taxonomy" id="502115"/>
    <lineage>
        <taxon>Archaea</taxon>
        <taxon>Methanobacteriati</taxon>
        <taxon>Methanobacteriota</taxon>
        <taxon>Stenosarchaea group</taxon>
        <taxon>Methanomicrobia</taxon>
        <taxon>Methanosarcinales</taxon>
        <taxon>Methanosarcinaceae</taxon>
        <taxon>Methanolobus</taxon>
    </lineage>
</organism>
<dbReference type="InterPro" id="IPR011256">
    <property type="entry name" value="Reg_factor_effector_dom_sf"/>
</dbReference>
<evidence type="ECO:0000313" key="3">
    <source>
        <dbReference type="Proteomes" id="UP001206983"/>
    </source>
</evidence>
<proteinExistence type="predicted"/>
<gene>
    <name evidence="2" type="ORF">PV02_08310</name>
</gene>
<dbReference type="SUPFAM" id="SSF55136">
    <property type="entry name" value="Probable bacterial effector-binding domain"/>
    <property type="match status" value="1"/>
</dbReference>
<feature type="transmembrane region" description="Helical" evidence="1">
    <location>
        <begin position="20"/>
        <end position="53"/>
    </location>
</feature>
<evidence type="ECO:0008006" key="4">
    <source>
        <dbReference type="Google" id="ProtNLM"/>
    </source>
</evidence>
<dbReference type="PANTHER" id="PTHR11220:SF1">
    <property type="entry name" value="HEME-BINDING PROTEIN 2"/>
    <property type="match status" value="1"/>
</dbReference>
<dbReference type="EMBL" id="JTEO01000004">
    <property type="protein sequence ID" value="MCQ6963042.1"/>
    <property type="molecule type" value="Genomic_DNA"/>
</dbReference>
<sequence>MRLQEVAILIQFQEHPACKAFNFAVLLLIMGKSGIAFGLFTVAVVLVAGWYLASVAIVRDAVMVDYSVVGTIGQEVEVRQYSNLTLASMSSDSLDSAFTALSRYIIGNNRDNARMDMVLPLISRSEGERVNMSFILPEGYRVDNAPQPLNSDIAISEIPSRKVAVLGFSGYAGDSAYEEHRGRLESSLREHRVQTQSDYFLFSYAPPRSPPVLMKNEVAVEVA</sequence>